<dbReference type="Pfam" id="PF13416">
    <property type="entry name" value="SBP_bac_8"/>
    <property type="match status" value="1"/>
</dbReference>
<dbReference type="InterPro" id="IPR006059">
    <property type="entry name" value="SBP"/>
</dbReference>
<dbReference type="AlphaFoldDB" id="A0A286GN44"/>
<keyword evidence="1" id="KW-0732">Signal</keyword>
<dbReference type="PANTHER" id="PTHR30006:SF25">
    <property type="entry name" value="PHOSPHOGLYCERATE TRANSPORT REGULATORY PROTEIN PGTC"/>
    <property type="match status" value="1"/>
</dbReference>
<evidence type="ECO:0000256" key="1">
    <source>
        <dbReference type="ARBA" id="ARBA00022729"/>
    </source>
</evidence>
<protein>
    <submittedName>
        <fullName evidence="2">Iron(III) transport system substrate-binding protein</fullName>
    </submittedName>
</protein>
<dbReference type="Gene3D" id="3.40.190.10">
    <property type="entry name" value="Periplasmic binding protein-like II"/>
    <property type="match status" value="2"/>
</dbReference>
<proteinExistence type="predicted"/>
<organism evidence="2 3">
    <name type="scientific">Caenispirillum bisanense</name>
    <dbReference type="NCBI Taxonomy" id="414052"/>
    <lineage>
        <taxon>Bacteria</taxon>
        <taxon>Pseudomonadati</taxon>
        <taxon>Pseudomonadota</taxon>
        <taxon>Alphaproteobacteria</taxon>
        <taxon>Rhodospirillales</taxon>
        <taxon>Novispirillaceae</taxon>
        <taxon>Caenispirillum</taxon>
    </lineage>
</organism>
<name>A0A286GN44_9PROT</name>
<keyword evidence="3" id="KW-1185">Reference proteome</keyword>
<dbReference type="EMBL" id="OCNJ01000006">
    <property type="protein sequence ID" value="SOD96963.1"/>
    <property type="molecule type" value="Genomic_DNA"/>
</dbReference>
<dbReference type="OrthoDB" id="8673316at2"/>
<sequence>MPAPLARILLLLTVLLLGTVTTADARAASRSYPALQPGAEGVSLDLVIYGTTDTALFTPVIAAFQQSRPAVSVVYHELQSEEIDDRLRAETAAGGPTADFVLSSAMDLQFKLANDGFAQAVDVPSADALPPWAVWRDTAFGLTFEPAVMVYHRPSFADRSPPQSRADLRRLLDEEPELMAGRIGTYDIERSGVGFLMLARDAEIDDGIWSLVSLMGRAGVKLYTDSAAVIDKTAQGRLAVGYNVLGSYAAAMAADRPDLGIVVPQDYTVVLSRVGLVPRAARTPEAGRLFLDFLASQAGQTVLADQVNLNALHPGVTGDNTMSALLTRSRTDIRPIRVGAGLLVYRDQSKRRRLLDRWREALVVQ</sequence>
<dbReference type="Proteomes" id="UP000219621">
    <property type="component" value="Unassembled WGS sequence"/>
</dbReference>
<accession>A0A286GN44</accession>
<dbReference type="GO" id="GO:0030288">
    <property type="term" value="C:outer membrane-bounded periplasmic space"/>
    <property type="evidence" value="ECO:0007669"/>
    <property type="project" value="TreeGrafter"/>
</dbReference>
<dbReference type="SUPFAM" id="SSF53850">
    <property type="entry name" value="Periplasmic binding protein-like II"/>
    <property type="match status" value="1"/>
</dbReference>
<evidence type="ECO:0000313" key="2">
    <source>
        <dbReference type="EMBL" id="SOD96963.1"/>
    </source>
</evidence>
<evidence type="ECO:0000313" key="3">
    <source>
        <dbReference type="Proteomes" id="UP000219621"/>
    </source>
</evidence>
<dbReference type="RefSeq" id="WP_097279949.1">
    <property type="nucleotide sequence ID" value="NZ_OCNJ01000006.1"/>
</dbReference>
<gene>
    <name evidence="2" type="ORF">SAMN05421508_106183</name>
</gene>
<reference evidence="3" key="1">
    <citation type="submission" date="2017-09" db="EMBL/GenBank/DDBJ databases">
        <authorList>
            <person name="Varghese N."/>
            <person name="Submissions S."/>
        </authorList>
    </citation>
    <scope>NUCLEOTIDE SEQUENCE [LARGE SCALE GENOMIC DNA]</scope>
    <source>
        <strain evidence="3">USBA 140</strain>
    </source>
</reference>
<dbReference type="PANTHER" id="PTHR30006">
    <property type="entry name" value="THIAMINE-BINDING PERIPLASMIC PROTEIN-RELATED"/>
    <property type="match status" value="1"/>
</dbReference>